<evidence type="ECO:0000259" key="2">
    <source>
        <dbReference type="Pfam" id="PF07171"/>
    </source>
</evidence>
<keyword evidence="1" id="KW-0482">Metalloprotease</keyword>
<proteinExistence type="inferred from homology"/>
<feature type="domain" description="Microcystin LR degradation protein MlrC N-terminal" evidence="3">
    <location>
        <begin position="4"/>
        <end position="292"/>
    </location>
</feature>
<reference evidence="4 5" key="1">
    <citation type="submission" date="2018-06" db="EMBL/GenBank/DDBJ databases">
        <title>Genomic Encyclopedia of Archaeal and Bacterial Type Strains, Phase II (KMG-II): from individual species to whole genera.</title>
        <authorList>
            <person name="Goeker M."/>
        </authorList>
    </citation>
    <scope>NUCLEOTIDE SEQUENCE [LARGE SCALE GENOMIC DNA]</scope>
    <source>
        <strain evidence="4 5">DSM 13087</strain>
    </source>
</reference>
<dbReference type="AlphaFoldDB" id="A0A2W7PL09"/>
<protein>
    <recommendedName>
        <fullName evidence="1">Microcystinase C</fullName>
        <shortName evidence="1">MlrC</shortName>
    </recommendedName>
</protein>
<keyword evidence="1" id="KW-0378">Hydrolase</keyword>
<evidence type="ECO:0000313" key="4">
    <source>
        <dbReference type="EMBL" id="PZX36984.1"/>
    </source>
</evidence>
<dbReference type="GO" id="GO:0008237">
    <property type="term" value="F:metallopeptidase activity"/>
    <property type="evidence" value="ECO:0007669"/>
    <property type="project" value="UniProtKB-KW"/>
</dbReference>
<comment type="cofactor">
    <cofactor evidence="1">
        <name>Zn(2+)</name>
        <dbReference type="ChEBI" id="CHEBI:29105"/>
    </cofactor>
    <text evidence="1">Binds 1 zinc ion per subunit.</text>
</comment>
<dbReference type="Pfam" id="PF07171">
    <property type="entry name" value="MlrC_C"/>
    <property type="match status" value="1"/>
</dbReference>
<name>A0A2W7PL09_9RHOB</name>
<gene>
    <name evidence="4" type="ORF">LY56_03279</name>
</gene>
<comment type="similarity">
    <text evidence="1">Belongs to the peptidase M81 family.</text>
</comment>
<dbReference type="Pfam" id="PF07364">
    <property type="entry name" value="DUF1485"/>
    <property type="match status" value="1"/>
</dbReference>
<comment type="function">
    <text evidence="1">Involved in peptidolytic degradation of cyclic heptapeptide hepatotoxin microcystin (MC).</text>
</comment>
<accession>A0A2W7PL09</accession>
<evidence type="ECO:0000259" key="3">
    <source>
        <dbReference type="Pfam" id="PF07364"/>
    </source>
</evidence>
<dbReference type="PIRSF" id="PIRSF012702">
    <property type="entry name" value="UCP012702"/>
    <property type="match status" value="1"/>
</dbReference>
<dbReference type="Proteomes" id="UP000249364">
    <property type="component" value="Unassembled WGS sequence"/>
</dbReference>
<organism evidence="4 5">
    <name type="scientific">Roseinatronobacter thiooxidans</name>
    <dbReference type="NCBI Taxonomy" id="121821"/>
    <lineage>
        <taxon>Bacteria</taxon>
        <taxon>Pseudomonadati</taxon>
        <taxon>Pseudomonadota</taxon>
        <taxon>Alphaproteobacteria</taxon>
        <taxon>Rhodobacterales</taxon>
        <taxon>Paracoccaceae</taxon>
        <taxon>Roseinatronobacter</taxon>
    </lineage>
</organism>
<dbReference type="GO" id="GO:0006508">
    <property type="term" value="P:proteolysis"/>
    <property type="evidence" value="ECO:0007669"/>
    <property type="project" value="UniProtKB-KW"/>
</dbReference>
<evidence type="ECO:0000313" key="5">
    <source>
        <dbReference type="Proteomes" id="UP000249364"/>
    </source>
</evidence>
<keyword evidence="1" id="KW-0645">Protease</keyword>
<dbReference type="InterPro" id="IPR015995">
    <property type="entry name" value="MlrC_N"/>
</dbReference>
<keyword evidence="1" id="KW-0479">Metal-binding</keyword>
<dbReference type="EMBL" id="QKZQ01000024">
    <property type="protein sequence ID" value="PZX36984.1"/>
    <property type="molecule type" value="Genomic_DNA"/>
</dbReference>
<sequence length="497" mass="52965">MTKRVLLGQFMHETNTFCKRLTDEAAFRGFYCHQDDAVLLALADTENEVAGFADIARREGWELVTPVATFATPGGPVTQRAWQAFGERILTAAQDCGPFDAVLLSLHGSMVLENGADGDARLVRELRAILGQDTPLAVTLDLHANLDPEMADNADIILSYKTFPHVDMRETGRRAAELLRRMLVNPSTRVSTIVRKPAMITLPEGGRTDREPMLALMTTAQAMADAHPAIVDVSLNAGFSFADVPEIGPSVSVIHMGAEDTAVQIADALCAAMWAERDANQEAVLEPQKAAEIAASHPAGQHKGPLVLADISDNPGDGAYADSTALLAALLDCGGEDILFGALYDPEAVLAAQAAGQGNTLALALGGKSDQEFGGGPLNLRARVEHLGDGRFVCGGPMWKGVSQSAGPSALLRIDGIRVLVTSHATQALDLEIFRSNSVDPATMRVVALKSTQHFRAAYAPIAARILLVDSGGLASPRLDRLEYKRVPRPVHPLDPL</sequence>
<evidence type="ECO:0000256" key="1">
    <source>
        <dbReference type="PIRNR" id="PIRNR012702"/>
    </source>
</evidence>
<dbReference type="GO" id="GO:0046872">
    <property type="term" value="F:metal ion binding"/>
    <property type="evidence" value="ECO:0007669"/>
    <property type="project" value="UniProtKB-KW"/>
</dbReference>
<dbReference type="InterPro" id="IPR009197">
    <property type="entry name" value="MlrC"/>
</dbReference>
<feature type="domain" description="Microcystin LR degradation protein MlrC C-terminal" evidence="2">
    <location>
        <begin position="308"/>
        <end position="486"/>
    </location>
</feature>
<comment type="caution">
    <text evidence="4">The sequence shown here is derived from an EMBL/GenBank/DDBJ whole genome shotgun (WGS) entry which is preliminary data.</text>
</comment>
<dbReference type="InterPro" id="IPR010799">
    <property type="entry name" value="MlrC_C"/>
</dbReference>
<keyword evidence="5" id="KW-1185">Reference proteome</keyword>